<evidence type="ECO:0000256" key="1">
    <source>
        <dbReference type="ARBA" id="ARBA00004141"/>
    </source>
</evidence>
<dbReference type="SUPFAM" id="SSF103473">
    <property type="entry name" value="MFS general substrate transporter"/>
    <property type="match status" value="1"/>
</dbReference>
<evidence type="ECO:0000313" key="7">
    <source>
        <dbReference type="EMBL" id="CEK51992.1"/>
    </source>
</evidence>
<keyword evidence="5 6" id="KW-0472">Membrane</keyword>
<accession>A0A0B6Y6P9</accession>
<dbReference type="GO" id="GO:0015459">
    <property type="term" value="F:potassium channel regulator activity"/>
    <property type="evidence" value="ECO:0007669"/>
    <property type="project" value="TreeGrafter"/>
</dbReference>
<evidence type="ECO:0008006" key="8">
    <source>
        <dbReference type="Google" id="ProtNLM"/>
    </source>
</evidence>
<feature type="transmembrane region" description="Helical" evidence="6">
    <location>
        <begin position="168"/>
        <end position="187"/>
    </location>
</feature>
<keyword evidence="3 6" id="KW-0812">Transmembrane</keyword>
<organism evidence="7">
    <name type="scientific">Arion vulgaris</name>
    <dbReference type="NCBI Taxonomy" id="1028688"/>
    <lineage>
        <taxon>Eukaryota</taxon>
        <taxon>Metazoa</taxon>
        <taxon>Spiralia</taxon>
        <taxon>Lophotrochozoa</taxon>
        <taxon>Mollusca</taxon>
        <taxon>Gastropoda</taxon>
        <taxon>Heterobranchia</taxon>
        <taxon>Euthyneura</taxon>
        <taxon>Panpulmonata</taxon>
        <taxon>Eupulmonata</taxon>
        <taxon>Stylommatophora</taxon>
        <taxon>Helicina</taxon>
        <taxon>Arionoidea</taxon>
        <taxon>Arionidae</taxon>
        <taxon>Arion</taxon>
    </lineage>
</organism>
<dbReference type="InterPro" id="IPR051951">
    <property type="entry name" value="UNC-93_regulatory"/>
</dbReference>
<comment type="subcellular location">
    <subcellularLocation>
        <location evidence="1">Membrane</location>
        <topology evidence="1">Multi-pass membrane protein</topology>
    </subcellularLocation>
</comment>
<dbReference type="GO" id="GO:0043266">
    <property type="term" value="P:regulation of potassium ion transport"/>
    <property type="evidence" value="ECO:0007669"/>
    <property type="project" value="TreeGrafter"/>
</dbReference>
<dbReference type="Pfam" id="PF05978">
    <property type="entry name" value="UNC-93"/>
    <property type="match status" value="1"/>
</dbReference>
<evidence type="ECO:0000256" key="5">
    <source>
        <dbReference type="ARBA" id="ARBA00023136"/>
    </source>
</evidence>
<sequence length="390" mass="43287">VQSHKLMSPTRTVISTESHKCRVTSTESHKLTSHRRTEVDEIYSDQVKSETTASSCNMVANGDVLKSEDKKPACDTDINKVTSNGKVEQFDIDCKPKMNKTTILKNVFVVSLGFTFLFTAFSSMANLQTSLNKEEGVGAWSLSTIYVTMIASCMFLPNFVIGRLGCKWTIPIAMTGYILYMCANFYAIKSTMIPASIIVGLGAAPLWSAKCTYLTQLGVWYAKLTSRDQDAVINMFFGCFFLFFQSSQIWGNLVSSLVFTPDSDNKTSNRVCGAKFSPNDATGNETDNFKQSSEKVYTVCGIYLGSAVIAVIIVSIFLDKITLDKERNEDDRKLSPRLFISTFRHLVSSPIQLMLIPVTIYSGMEQAFMGGDFTKAYISCTLGIWNLGYI</sequence>
<dbReference type="EMBL" id="HACG01005127">
    <property type="protein sequence ID" value="CEK51992.1"/>
    <property type="molecule type" value="Transcribed_RNA"/>
</dbReference>
<feature type="transmembrane region" description="Helical" evidence="6">
    <location>
        <begin position="231"/>
        <end position="250"/>
    </location>
</feature>
<dbReference type="InterPro" id="IPR036259">
    <property type="entry name" value="MFS_trans_sf"/>
</dbReference>
<feature type="transmembrane region" description="Helical" evidence="6">
    <location>
        <begin position="137"/>
        <end position="156"/>
    </location>
</feature>
<dbReference type="GO" id="GO:0006937">
    <property type="term" value="P:regulation of muscle contraction"/>
    <property type="evidence" value="ECO:0007669"/>
    <property type="project" value="TreeGrafter"/>
</dbReference>
<gene>
    <name evidence="7" type="primary">ORF15049</name>
</gene>
<evidence type="ECO:0000256" key="3">
    <source>
        <dbReference type="ARBA" id="ARBA00022692"/>
    </source>
</evidence>
<name>A0A0B6Y6P9_9EUPU</name>
<comment type="similarity">
    <text evidence="2">Belongs to the unc-93 family.</text>
</comment>
<evidence type="ECO:0000256" key="2">
    <source>
        <dbReference type="ARBA" id="ARBA00009172"/>
    </source>
</evidence>
<feature type="transmembrane region" description="Helical" evidence="6">
    <location>
        <begin position="193"/>
        <end position="219"/>
    </location>
</feature>
<dbReference type="GO" id="GO:0055120">
    <property type="term" value="C:striated muscle dense body"/>
    <property type="evidence" value="ECO:0007669"/>
    <property type="project" value="TreeGrafter"/>
</dbReference>
<keyword evidence="4 6" id="KW-1133">Transmembrane helix</keyword>
<dbReference type="PANTHER" id="PTHR19444:SF13">
    <property type="entry name" value="PROTEIN UNC-93 HOMOLOG A"/>
    <property type="match status" value="1"/>
</dbReference>
<proteinExistence type="inferred from homology"/>
<dbReference type="PANTHER" id="PTHR19444">
    <property type="entry name" value="UNC-93 RELATED"/>
    <property type="match status" value="1"/>
</dbReference>
<dbReference type="InterPro" id="IPR010291">
    <property type="entry name" value="Ion_channel_UNC-93"/>
</dbReference>
<dbReference type="AlphaFoldDB" id="A0A0B6Y6P9"/>
<reference evidence="7" key="1">
    <citation type="submission" date="2014-12" db="EMBL/GenBank/DDBJ databases">
        <title>Insight into the proteome of Arion vulgaris.</title>
        <authorList>
            <person name="Aradska J."/>
            <person name="Bulat T."/>
            <person name="Smidak R."/>
            <person name="Sarate P."/>
            <person name="Gangsoo J."/>
            <person name="Sialana F."/>
            <person name="Bilban M."/>
            <person name="Lubec G."/>
        </authorList>
    </citation>
    <scope>NUCLEOTIDE SEQUENCE</scope>
    <source>
        <tissue evidence="7">Skin</tissue>
    </source>
</reference>
<feature type="transmembrane region" description="Helical" evidence="6">
    <location>
        <begin position="296"/>
        <end position="318"/>
    </location>
</feature>
<evidence type="ECO:0000256" key="4">
    <source>
        <dbReference type="ARBA" id="ARBA00022989"/>
    </source>
</evidence>
<dbReference type="GO" id="GO:0005886">
    <property type="term" value="C:plasma membrane"/>
    <property type="evidence" value="ECO:0007669"/>
    <property type="project" value="TreeGrafter"/>
</dbReference>
<feature type="non-terminal residue" evidence="7">
    <location>
        <position position="1"/>
    </location>
</feature>
<feature type="transmembrane region" description="Helical" evidence="6">
    <location>
        <begin position="107"/>
        <end position="125"/>
    </location>
</feature>
<protein>
    <recommendedName>
        <fullName evidence="8">Protein unc-93 homolog A</fullName>
    </recommendedName>
</protein>
<evidence type="ECO:0000256" key="6">
    <source>
        <dbReference type="SAM" id="Phobius"/>
    </source>
</evidence>